<sequence length="320" mass="37648">MKPEVSVLLSAYNAERYIKKSIESVLAQSYKNFEFLIVDDGSKDRTWEIISRFRDKRIRSFKIDNSGVARAKNFLLKNAKGDWIAIIDADDIWHPLKLEIQLRYLRMHPECKMLGTFAQVIDDQGNKLHVEPKVTDWLTIQKVISQRNVFTHSSLVYDASIAERIGGYPVSMQKDYAEDYQMIKNFIKYGNAENLPVVLVEYRIALQSITSSRRFNFITTSQKIRMANHYYILARIHAFYLNNKKEALKNILKSIQYEPGLPMYYIFIAMLMIPGIQLLIQKKIMKREHFEYLQQLESPEEFLQRLKVEETQHQHPESLT</sequence>
<name>A0A369A6F4_9FLAO</name>
<proteinExistence type="predicted"/>
<dbReference type="EMBL" id="QPJS01000001">
    <property type="protein sequence ID" value="RCX04733.1"/>
    <property type="molecule type" value="Genomic_DNA"/>
</dbReference>
<keyword evidence="1" id="KW-0472">Membrane</keyword>
<protein>
    <submittedName>
        <fullName evidence="3">Glycosyltransferase involved in cell wall biosynthesis</fullName>
    </submittedName>
</protein>
<evidence type="ECO:0000313" key="4">
    <source>
        <dbReference type="Proteomes" id="UP000253517"/>
    </source>
</evidence>
<feature type="transmembrane region" description="Helical" evidence="1">
    <location>
        <begin position="263"/>
        <end position="280"/>
    </location>
</feature>
<dbReference type="RefSeq" id="WP_170125662.1">
    <property type="nucleotide sequence ID" value="NZ_BHZF01000001.1"/>
</dbReference>
<dbReference type="Pfam" id="PF00535">
    <property type="entry name" value="Glycos_transf_2"/>
    <property type="match status" value="1"/>
</dbReference>
<dbReference type="PANTHER" id="PTHR43685">
    <property type="entry name" value="GLYCOSYLTRANSFERASE"/>
    <property type="match status" value="1"/>
</dbReference>
<keyword evidence="1" id="KW-1133">Transmembrane helix</keyword>
<organism evidence="3 4">
    <name type="scientific">Schleiferia thermophila</name>
    <dbReference type="NCBI Taxonomy" id="884107"/>
    <lineage>
        <taxon>Bacteria</taxon>
        <taxon>Pseudomonadati</taxon>
        <taxon>Bacteroidota</taxon>
        <taxon>Flavobacteriia</taxon>
        <taxon>Flavobacteriales</taxon>
        <taxon>Schleiferiaceae</taxon>
        <taxon>Schleiferia</taxon>
    </lineage>
</organism>
<dbReference type="Proteomes" id="UP000253517">
    <property type="component" value="Unassembled WGS sequence"/>
</dbReference>
<dbReference type="InterPro" id="IPR050834">
    <property type="entry name" value="Glycosyltransf_2"/>
</dbReference>
<keyword evidence="1" id="KW-0812">Transmembrane</keyword>
<dbReference type="SUPFAM" id="SSF53448">
    <property type="entry name" value="Nucleotide-diphospho-sugar transferases"/>
    <property type="match status" value="1"/>
</dbReference>
<dbReference type="AlphaFoldDB" id="A0A369A6F4"/>
<comment type="caution">
    <text evidence="3">The sequence shown here is derived from an EMBL/GenBank/DDBJ whole genome shotgun (WGS) entry which is preliminary data.</text>
</comment>
<dbReference type="InterPro" id="IPR001173">
    <property type="entry name" value="Glyco_trans_2-like"/>
</dbReference>
<evidence type="ECO:0000256" key="1">
    <source>
        <dbReference type="SAM" id="Phobius"/>
    </source>
</evidence>
<evidence type="ECO:0000313" key="3">
    <source>
        <dbReference type="EMBL" id="RCX04733.1"/>
    </source>
</evidence>
<dbReference type="GO" id="GO:0016740">
    <property type="term" value="F:transferase activity"/>
    <property type="evidence" value="ECO:0007669"/>
    <property type="project" value="UniProtKB-KW"/>
</dbReference>
<gene>
    <name evidence="3" type="ORF">DES35_1013</name>
</gene>
<dbReference type="PANTHER" id="PTHR43685:SF11">
    <property type="entry name" value="GLYCOSYLTRANSFERASE TAGX-RELATED"/>
    <property type="match status" value="1"/>
</dbReference>
<keyword evidence="4" id="KW-1185">Reference proteome</keyword>
<reference evidence="3 4" key="1">
    <citation type="submission" date="2018-07" db="EMBL/GenBank/DDBJ databases">
        <title>Genomic Encyclopedia of Type Strains, Phase IV (KMG-IV): sequencing the most valuable type-strain genomes for metagenomic binning, comparative biology and taxonomic classification.</title>
        <authorList>
            <person name="Goeker M."/>
        </authorList>
    </citation>
    <scope>NUCLEOTIDE SEQUENCE [LARGE SCALE GENOMIC DNA]</scope>
    <source>
        <strain evidence="3 4">DSM 21410</strain>
    </source>
</reference>
<dbReference type="CDD" id="cd00761">
    <property type="entry name" value="Glyco_tranf_GTA_type"/>
    <property type="match status" value="1"/>
</dbReference>
<accession>A0A369A6F4</accession>
<dbReference type="Gene3D" id="3.90.550.10">
    <property type="entry name" value="Spore Coat Polysaccharide Biosynthesis Protein SpsA, Chain A"/>
    <property type="match status" value="1"/>
</dbReference>
<evidence type="ECO:0000259" key="2">
    <source>
        <dbReference type="Pfam" id="PF00535"/>
    </source>
</evidence>
<feature type="domain" description="Glycosyltransferase 2-like" evidence="2">
    <location>
        <begin position="6"/>
        <end position="130"/>
    </location>
</feature>
<keyword evidence="3" id="KW-0808">Transferase</keyword>
<dbReference type="InterPro" id="IPR029044">
    <property type="entry name" value="Nucleotide-diphossugar_trans"/>
</dbReference>